<dbReference type="AlphaFoldDB" id="A0A0F9R9A0"/>
<name>A0A0F9R9A0_9ZZZZ</name>
<comment type="caution">
    <text evidence="2">The sequence shown here is derived from an EMBL/GenBank/DDBJ whole genome shotgun (WGS) entry which is preliminary data.</text>
</comment>
<dbReference type="EMBL" id="LAZR01000989">
    <property type="protein sequence ID" value="KKN53085.1"/>
    <property type="molecule type" value="Genomic_DNA"/>
</dbReference>
<reference evidence="2" key="1">
    <citation type="journal article" date="2015" name="Nature">
        <title>Complex archaea that bridge the gap between prokaryotes and eukaryotes.</title>
        <authorList>
            <person name="Spang A."/>
            <person name="Saw J.H."/>
            <person name="Jorgensen S.L."/>
            <person name="Zaremba-Niedzwiedzka K."/>
            <person name="Martijn J."/>
            <person name="Lind A.E."/>
            <person name="van Eijk R."/>
            <person name="Schleper C."/>
            <person name="Guy L."/>
            <person name="Ettema T.J."/>
        </authorList>
    </citation>
    <scope>NUCLEOTIDE SEQUENCE</scope>
</reference>
<evidence type="ECO:0000256" key="1">
    <source>
        <dbReference type="SAM" id="MobiDB-lite"/>
    </source>
</evidence>
<gene>
    <name evidence="2" type="ORF">LCGC14_0605970</name>
</gene>
<proteinExistence type="predicted"/>
<sequence length="161" mass="19213">MLARGAGATTRLVRWWMEDAYLATLRRWHGEMRPKHFRESARSEYHYERRTRAYEKGKRRHVGHTRPLVYSGESERATQRVRYTLTGRSGKLSMDAGNLSFSPKKQKHEKSSSAPKQRRISMRQELTMTTARERTVLGRTFDRVMDIKMRRHDDYLNRTIR</sequence>
<feature type="region of interest" description="Disordered" evidence="1">
    <location>
        <begin position="94"/>
        <end position="122"/>
    </location>
</feature>
<organism evidence="2">
    <name type="scientific">marine sediment metagenome</name>
    <dbReference type="NCBI Taxonomy" id="412755"/>
    <lineage>
        <taxon>unclassified sequences</taxon>
        <taxon>metagenomes</taxon>
        <taxon>ecological metagenomes</taxon>
    </lineage>
</organism>
<accession>A0A0F9R9A0</accession>
<evidence type="ECO:0000313" key="2">
    <source>
        <dbReference type="EMBL" id="KKN53085.1"/>
    </source>
</evidence>
<protein>
    <submittedName>
        <fullName evidence="2">Uncharacterized protein</fullName>
    </submittedName>
</protein>